<name>A0A8S5QH10_9CAUD</name>
<accession>A0A8S5QH10</accession>
<protein>
    <submittedName>
        <fullName evidence="1">Uncharacterized protein</fullName>
    </submittedName>
</protein>
<reference evidence="1" key="1">
    <citation type="journal article" date="2021" name="Proc. Natl. Acad. Sci. U.S.A.">
        <title>A Catalog of Tens of Thousands of Viruses from Human Metagenomes Reveals Hidden Associations with Chronic Diseases.</title>
        <authorList>
            <person name="Tisza M.J."/>
            <person name="Buck C.B."/>
        </authorList>
    </citation>
    <scope>NUCLEOTIDE SEQUENCE</scope>
    <source>
        <strain evidence="1">CtoOf8</strain>
    </source>
</reference>
<organism evidence="1">
    <name type="scientific">Siphoviridae sp. ctoOf8</name>
    <dbReference type="NCBI Taxonomy" id="2825668"/>
    <lineage>
        <taxon>Viruses</taxon>
        <taxon>Duplodnaviria</taxon>
        <taxon>Heunggongvirae</taxon>
        <taxon>Uroviricota</taxon>
        <taxon>Caudoviricetes</taxon>
    </lineage>
</organism>
<evidence type="ECO:0000313" key="1">
    <source>
        <dbReference type="EMBL" id="DAE17828.1"/>
    </source>
</evidence>
<proteinExistence type="predicted"/>
<sequence>MCAVCRKNPCDSRCPNAEEPKSIYTCEWCKEPIYEGDKYMDTPEGQVCKDCIEGMSVTEFCELIGESFKTAEKEEE</sequence>
<dbReference type="EMBL" id="BK015646">
    <property type="protein sequence ID" value="DAE17828.1"/>
    <property type="molecule type" value="Genomic_DNA"/>
</dbReference>